<proteinExistence type="inferred from homology"/>
<dbReference type="SUPFAM" id="SSF52980">
    <property type="entry name" value="Restriction endonuclease-like"/>
    <property type="match status" value="1"/>
</dbReference>
<comment type="similarity">
    <text evidence="1 2">Belongs to the UPF0102 family.</text>
</comment>
<dbReference type="InterPro" id="IPR003509">
    <property type="entry name" value="UPF0102_YraN-like"/>
</dbReference>
<keyword evidence="5" id="KW-1185">Reference proteome</keyword>
<sequence>MSTTLRDPGDGRSRAGRGSRSHLELGRRGEDLAARYLTDGGLIVLSRNWRCREGELDIVATDRSMLVVCEVKTRSGRRFGEPAEAVTEDKQARIRRITSRWLSEFQVSWCPIRFDVLSVDCPPVGEPTIRHIPGAF</sequence>
<evidence type="ECO:0000313" key="4">
    <source>
        <dbReference type="EMBL" id="GAA1240301.1"/>
    </source>
</evidence>
<dbReference type="PANTHER" id="PTHR34039">
    <property type="entry name" value="UPF0102 PROTEIN YRAN"/>
    <property type="match status" value="1"/>
</dbReference>
<dbReference type="InterPro" id="IPR011856">
    <property type="entry name" value="tRNA_endonuc-like_dom_sf"/>
</dbReference>
<protein>
    <recommendedName>
        <fullName evidence="2">UPF0102 protein GCM10009676_26510</fullName>
    </recommendedName>
</protein>
<dbReference type="RefSeq" id="WP_372493078.1">
    <property type="nucleotide sequence ID" value="NZ_BAAALN010000006.1"/>
</dbReference>
<dbReference type="InterPro" id="IPR011335">
    <property type="entry name" value="Restrct_endonuc-II-like"/>
</dbReference>
<evidence type="ECO:0000313" key="5">
    <source>
        <dbReference type="Proteomes" id="UP001500653"/>
    </source>
</evidence>
<dbReference type="HAMAP" id="MF_00048">
    <property type="entry name" value="UPF0102"/>
    <property type="match status" value="1"/>
</dbReference>
<evidence type="ECO:0000256" key="1">
    <source>
        <dbReference type="ARBA" id="ARBA00006738"/>
    </source>
</evidence>
<name>A0ABN1W8F7_9PSEU</name>
<dbReference type="PANTHER" id="PTHR34039:SF1">
    <property type="entry name" value="UPF0102 PROTEIN YRAN"/>
    <property type="match status" value="1"/>
</dbReference>
<dbReference type="Gene3D" id="3.40.1350.10">
    <property type="match status" value="1"/>
</dbReference>
<dbReference type="EMBL" id="BAAALN010000006">
    <property type="protein sequence ID" value="GAA1240301.1"/>
    <property type="molecule type" value="Genomic_DNA"/>
</dbReference>
<feature type="region of interest" description="Disordered" evidence="3">
    <location>
        <begin position="1"/>
        <end position="23"/>
    </location>
</feature>
<reference evidence="4 5" key="1">
    <citation type="journal article" date="2019" name="Int. J. Syst. Evol. Microbiol.">
        <title>The Global Catalogue of Microorganisms (GCM) 10K type strain sequencing project: providing services to taxonomists for standard genome sequencing and annotation.</title>
        <authorList>
            <consortium name="The Broad Institute Genomics Platform"/>
            <consortium name="The Broad Institute Genome Sequencing Center for Infectious Disease"/>
            <person name="Wu L."/>
            <person name="Ma J."/>
        </authorList>
    </citation>
    <scope>NUCLEOTIDE SEQUENCE [LARGE SCALE GENOMIC DNA]</scope>
    <source>
        <strain evidence="4 5">JCM 13023</strain>
    </source>
</reference>
<organism evidence="4 5">
    <name type="scientific">Prauserella halophila</name>
    <dbReference type="NCBI Taxonomy" id="185641"/>
    <lineage>
        <taxon>Bacteria</taxon>
        <taxon>Bacillati</taxon>
        <taxon>Actinomycetota</taxon>
        <taxon>Actinomycetes</taxon>
        <taxon>Pseudonocardiales</taxon>
        <taxon>Pseudonocardiaceae</taxon>
        <taxon>Prauserella</taxon>
    </lineage>
</organism>
<evidence type="ECO:0000256" key="2">
    <source>
        <dbReference type="HAMAP-Rule" id="MF_00048"/>
    </source>
</evidence>
<evidence type="ECO:0000256" key="3">
    <source>
        <dbReference type="SAM" id="MobiDB-lite"/>
    </source>
</evidence>
<dbReference type="NCBIfam" id="NF009150">
    <property type="entry name" value="PRK12497.1-3"/>
    <property type="match status" value="1"/>
</dbReference>
<dbReference type="CDD" id="cd20736">
    <property type="entry name" value="PoNe_Nuclease"/>
    <property type="match status" value="1"/>
</dbReference>
<dbReference type="NCBIfam" id="NF009154">
    <property type="entry name" value="PRK12497.3-3"/>
    <property type="match status" value="1"/>
</dbReference>
<dbReference type="Pfam" id="PF02021">
    <property type="entry name" value="UPF0102"/>
    <property type="match status" value="1"/>
</dbReference>
<accession>A0ABN1W8F7</accession>
<comment type="caution">
    <text evidence="4">The sequence shown here is derived from an EMBL/GenBank/DDBJ whole genome shotgun (WGS) entry which is preliminary data.</text>
</comment>
<gene>
    <name evidence="4" type="ORF">GCM10009676_26510</name>
</gene>
<dbReference type="Proteomes" id="UP001500653">
    <property type="component" value="Unassembled WGS sequence"/>
</dbReference>